<organism evidence="1 2">
    <name type="scientific">Cupriavidus taiwanensis</name>
    <dbReference type="NCBI Taxonomy" id="164546"/>
    <lineage>
        <taxon>Bacteria</taxon>
        <taxon>Pseudomonadati</taxon>
        <taxon>Pseudomonadota</taxon>
        <taxon>Betaproteobacteria</taxon>
        <taxon>Burkholderiales</taxon>
        <taxon>Burkholderiaceae</taxon>
        <taxon>Cupriavidus</taxon>
    </lineage>
</organism>
<protein>
    <submittedName>
        <fullName evidence="1">Uncharacterized protein</fullName>
    </submittedName>
</protein>
<dbReference type="Proteomes" id="UP000254259">
    <property type="component" value="Plasmid CBM2636_mp"/>
</dbReference>
<geneLocation type="plasmid" evidence="2">
    <name>cbm2636_mp</name>
</geneLocation>
<keyword evidence="1" id="KW-0614">Plasmid</keyword>
<evidence type="ECO:0000313" key="1">
    <source>
        <dbReference type="EMBL" id="SPD68044.1"/>
    </source>
</evidence>
<dbReference type="AlphaFoldDB" id="A0A9Q7UXX2"/>
<name>A0A9Q7UXX2_9BURK</name>
<proteinExistence type="predicted"/>
<gene>
    <name evidence="1" type="ORF">CBM2636_MP20894</name>
</gene>
<accession>A0A9Q7UXX2</accession>
<evidence type="ECO:0000313" key="2">
    <source>
        <dbReference type="Proteomes" id="UP000254259"/>
    </source>
</evidence>
<sequence length="157" mass="17393">MHQVSAKCLLLSLRVDEGIERRLQEAGGILQLVEPHHDGGRPVIGCRIQVVAGVQLQRNFARRLLGFRQVGRLEADSLQRAAGCARQQRAADRAACQRRDANGRSQARAHPGALARGVAGRGLNCRLAVRPPTEFNVSHDRSKNYLIQQTETYPTKR</sequence>
<dbReference type="EMBL" id="LT984814">
    <property type="protein sequence ID" value="SPD68044.1"/>
    <property type="molecule type" value="Genomic_DNA"/>
</dbReference>
<reference evidence="1 2" key="1">
    <citation type="submission" date="2018-01" db="EMBL/GenBank/DDBJ databases">
        <authorList>
            <person name="Clerissi C."/>
        </authorList>
    </citation>
    <scope>NUCLEOTIDE SEQUENCE [LARGE SCALE GENOMIC DNA]</scope>
    <source>
        <strain evidence="1">Cupriavidus taiwanensis SWF 66322</strain>
        <plasmid evidence="2">cbm2636_mp</plasmid>
    </source>
</reference>